<evidence type="ECO:0000259" key="1">
    <source>
        <dbReference type="Pfam" id="PF12641"/>
    </source>
</evidence>
<dbReference type="InterPro" id="IPR029039">
    <property type="entry name" value="Flavoprotein-like_sf"/>
</dbReference>
<proteinExistence type="predicted"/>
<dbReference type="EMBL" id="DWXO01000047">
    <property type="protein sequence ID" value="HJB80195.1"/>
    <property type="molecule type" value="Genomic_DNA"/>
</dbReference>
<organism evidence="2 3">
    <name type="scientific">Candidatus Flavonifractor intestinigallinarum</name>
    <dbReference type="NCBI Taxonomy" id="2838586"/>
    <lineage>
        <taxon>Bacteria</taxon>
        <taxon>Bacillati</taxon>
        <taxon>Bacillota</taxon>
        <taxon>Clostridia</taxon>
        <taxon>Eubacteriales</taxon>
        <taxon>Oscillospiraceae</taxon>
        <taxon>Flavonifractor</taxon>
    </lineage>
</organism>
<dbReference type="AlphaFoldDB" id="A0A9D2SBI0"/>
<dbReference type="GO" id="GO:0009055">
    <property type="term" value="F:electron transfer activity"/>
    <property type="evidence" value="ECO:0007669"/>
    <property type="project" value="InterPro"/>
</dbReference>
<feature type="domain" description="Flavodoxin-like" evidence="1">
    <location>
        <begin position="5"/>
        <end position="162"/>
    </location>
</feature>
<dbReference type="Gene3D" id="3.40.50.360">
    <property type="match status" value="1"/>
</dbReference>
<gene>
    <name evidence="2" type="ORF">H9712_04370</name>
</gene>
<evidence type="ECO:0000313" key="2">
    <source>
        <dbReference type="EMBL" id="HJB80195.1"/>
    </source>
</evidence>
<dbReference type="InterPro" id="IPR001226">
    <property type="entry name" value="Flavodoxin_CS"/>
</dbReference>
<evidence type="ECO:0000313" key="3">
    <source>
        <dbReference type="Proteomes" id="UP000823921"/>
    </source>
</evidence>
<reference evidence="2" key="1">
    <citation type="journal article" date="2021" name="PeerJ">
        <title>Extensive microbial diversity within the chicken gut microbiome revealed by metagenomics and culture.</title>
        <authorList>
            <person name="Gilroy R."/>
            <person name="Ravi A."/>
            <person name="Getino M."/>
            <person name="Pursley I."/>
            <person name="Horton D.L."/>
            <person name="Alikhan N.F."/>
            <person name="Baker D."/>
            <person name="Gharbi K."/>
            <person name="Hall N."/>
            <person name="Watson M."/>
            <person name="Adriaenssens E.M."/>
            <person name="Foster-Nyarko E."/>
            <person name="Jarju S."/>
            <person name="Secka A."/>
            <person name="Antonio M."/>
            <person name="Oren A."/>
            <person name="Chaudhuri R.R."/>
            <person name="La Ragione R."/>
            <person name="Hildebrand F."/>
            <person name="Pallen M.J."/>
        </authorList>
    </citation>
    <scope>NUCLEOTIDE SEQUENCE</scope>
    <source>
        <strain evidence="2">CHK192-8294</strain>
    </source>
</reference>
<comment type="caution">
    <text evidence="2">The sequence shown here is derived from an EMBL/GenBank/DDBJ whole genome shotgun (WGS) entry which is preliminary data.</text>
</comment>
<dbReference type="Pfam" id="PF12641">
    <property type="entry name" value="Flavodoxin_3"/>
    <property type="match status" value="1"/>
</dbReference>
<name>A0A9D2SBI0_9FIRM</name>
<dbReference type="Proteomes" id="UP000823921">
    <property type="component" value="Unassembled WGS sequence"/>
</dbReference>
<dbReference type="PROSITE" id="PS00201">
    <property type="entry name" value="FLAVODOXIN"/>
    <property type="match status" value="1"/>
</dbReference>
<dbReference type="GO" id="GO:0010181">
    <property type="term" value="F:FMN binding"/>
    <property type="evidence" value="ECO:0007669"/>
    <property type="project" value="InterPro"/>
</dbReference>
<protein>
    <submittedName>
        <fullName evidence="2">Flavodoxin family protein</fullName>
    </submittedName>
</protein>
<sequence length="168" mass="18367">MKIAIVFDSQTGNTAQVAQAIRTACEGHDIVAFGPPPQNVDQAELVFAGSWTDKGTLTPAMQEFLHSLYGKRVALFGTAGFGISELYFASLSDRFKGEVPKGNQVVSSFFCTGKMPQAVRDRYEAQLKEKPDDAKFKSMIQAFDLALTHPDQNDLDQAADFAREAIKA</sequence>
<dbReference type="SUPFAM" id="SSF52218">
    <property type="entry name" value="Flavoproteins"/>
    <property type="match status" value="1"/>
</dbReference>
<accession>A0A9D2SBI0</accession>
<dbReference type="InterPro" id="IPR054633">
    <property type="entry name" value="BilS"/>
</dbReference>
<dbReference type="GO" id="GO:0016651">
    <property type="term" value="F:oxidoreductase activity, acting on NAD(P)H"/>
    <property type="evidence" value="ECO:0007669"/>
    <property type="project" value="UniProtKB-ARBA"/>
</dbReference>
<dbReference type="NCBIfam" id="NF045594">
    <property type="entry name" value="flavodox_BilS"/>
    <property type="match status" value="1"/>
</dbReference>
<dbReference type="InterPro" id="IPR008254">
    <property type="entry name" value="Flavodoxin/NO_synth"/>
</dbReference>
<reference evidence="2" key="2">
    <citation type="submission" date="2021-04" db="EMBL/GenBank/DDBJ databases">
        <authorList>
            <person name="Gilroy R."/>
        </authorList>
    </citation>
    <scope>NUCLEOTIDE SEQUENCE</scope>
    <source>
        <strain evidence="2">CHK192-8294</strain>
    </source>
</reference>